<gene>
    <name evidence="2" type="ORF">JTE90_023592</name>
</gene>
<dbReference type="AlphaFoldDB" id="A0AAV6TH22"/>
<reference evidence="2 3" key="1">
    <citation type="journal article" date="2022" name="Nat. Ecol. Evol.">
        <title>A masculinizing supergene underlies an exaggerated male reproductive morph in a spider.</title>
        <authorList>
            <person name="Hendrickx F."/>
            <person name="De Corte Z."/>
            <person name="Sonet G."/>
            <person name="Van Belleghem S.M."/>
            <person name="Kostlbacher S."/>
            <person name="Vangestel C."/>
        </authorList>
    </citation>
    <scope>NUCLEOTIDE SEQUENCE [LARGE SCALE GENOMIC DNA]</scope>
    <source>
        <strain evidence="2">W744_W776</strain>
    </source>
</reference>
<feature type="compositionally biased region" description="Low complexity" evidence="1">
    <location>
        <begin position="57"/>
        <end position="72"/>
    </location>
</feature>
<sequence>VELILQGDDVTHQMWRMYSVFEEIFGRQTMTTSTNQPLKHVVVGADRLKTARRERGPLLSPSGLLSPKNSSPTISTTSGVPRRQVEKLFDGLLCSCDIHC</sequence>
<dbReference type="Proteomes" id="UP000827092">
    <property type="component" value="Unassembled WGS sequence"/>
</dbReference>
<evidence type="ECO:0000313" key="3">
    <source>
        <dbReference type="Proteomes" id="UP000827092"/>
    </source>
</evidence>
<protein>
    <submittedName>
        <fullName evidence="2">Uncharacterized protein</fullName>
    </submittedName>
</protein>
<feature type="region of interest" description="Disordered" evidence="1">
    <location>
        <begin position="52"/>
        <end position="80"/>
    </location>
</feature>
<comment type="caution">
    <text evidence="2">The sequence shown here is derived from an EMBL/GenBank/DDBJ whole genome shotgun (WGS) entry which is preliminary data.</text>
</comment>
<accession>A0AAV6TH22</accession>
<dbReference type="EMBL" id="JAFNEN010004929">
    <property type="protein sequence ID" value="KAG8170765.1"/>
    <property type="molecule type" value="Genomic_DNA"/>
</dbReference>
<evidence type="ECO:0000313" key="2">
    <source>
        <dbReference type="EMBL" id="KAG8170765.1"/>
    </source>
</evidence>
<evidence type="ECO:0000256" key="1">
    <source>
        <dbReference type="SAM" id="MobiDB-lite"/>
    </source>
</evidence>
<organism evidence="2 3">
    <name type="scientific">Oedothorax gibbosus</name>
    <dbReference type="NCBI Taxonomy" id="931172"/>
    <lineage>
        <taxon>Eukaryota</taxon>
        <taxon>Metazoa</taxon>
        <taxon>Ecdysozoa</taxon>
        <taxon>Arthropoda</taxon>
        <taxon>Chelicerata</taxon>
        <taxon>Arachnida</taxon>
        <taxon>Araneae</taxon>
        <taxon>Araneomorphae</taxon>
        <taxon>Entelegynae</taxon>
        <taxon>Araneoidea</taxon>
        <taxon>Linyphiidae</taxon>
        <taxon>Erigoninae</taxon>
        <taxon>Oedothorax</taxon>
    </lineage>
</organism>
<keyword evidence="3" id="KW-1185">Reference proteome</keyword>
<name>A0AAV6TH22_9ARAC</name>
<feature type="non-terminal residue" evidence="2">
    <location>
        <position position="1"/>
    </location>
</feature>
<proteinExistence type="predicted"/>